<evidence type="ECO:0000256" key="1">
    <source>
        <dbReference type="SAM" id="MobiDB-lite"/>
    </source>
</evidence>
<sequence>MEQAGKRLGVAPKAPVRAGDLEEESIDLENRKALESASPEEVKEWQRELLEQLGAETCAFLRRRGAEKRWAEPQVKPRPKEEELKEPKELKPKPEESVSSVSLEFSMDGVEAMRSRVGLVADWN</sequence>
<evidence type="ECO:0000313" key="4">
    <source>
        <dbReference type="Proteomes" id="UP001178507"/>
    </source>
</evidence>
<dbReference type="Proteomes" id="UP001178507">
    <property type="component" value="Unassembled WGS sequence"/>
</dbReference>
<name>A0AA36MN57_9DINO</name>
<comment type="caution">
    <text evidence="3">The sequence shown here is derived from an EMBL/GenBank/DDBJ whole genome shotgun (WGS) entry which is preliminary data.</text>
</comment>
<feature type="compositionally biased region" description="Basic and acidic residues" evidence="1">
    <location>
        <begin position="78"/>
        <end position="96"/>
    </location>
</feature>
<reference evidence="3" key="1">
    <citation type="submission" date="2023-08" db="EMBL/GenBank/DDBJ databases">
        <authorList>
            <person name="Chen Y."/>
            <person name="Shah S."/>
            <person name="Dougan E. K."/>
            <person name="Thang M."/>
            <person name="Chan C."/>
        </authorList>
    </citation>
    <scope>NUCLEOTIDE SEQUENCE</scope>
</reference>
<dbReference type="EMBL" id="CAUJNA010000578">
    <property type="protein sequence ID" value="CAJ1378884.1"/>
    <property type="molecule type" value="Genomic_DNA"/>
</dbReference>
<feature type="compositionally biased region" description="Basic and acidic residues" evidence="1">
    <location>
        <begin position="28"/>
        <end position="41"/>
    </location>
</feature>
<gene>
    <name evidence="3" type="ORF">EVOR1521_LOCUS7279</name>
</gene>
<dbReference type="Pfam" id="PF08621">
    <property type="entry name" value="RPAP1_N"/>
    <property type="match status" value="1"/>
</dbReference>
<dbReference type="AlphaFoldDB" id="A0AA36MN57"/>
<feature type="domain" description="RPAP1 N-terminal" evidence="2">
    <location>
        <begin position="24"/>
        <end position="68"/>
    </location>
</feature>
<proteinExistence type="predicted"/>
<organism evidence="3 4">
    <name type="scientific">Effrenium voratum</name>
    <dbReference type="NCBI Taxonomy" id="2562239"/>
    <lineage>
        <taxon>Eukaryota</taxon>
        <taxon>Sar</taxon>
        <taxon>Alveolata</taxon>
        <taxon>Dinophyceae</taxon>
        <taxon>Suessiales</taxon>
        <taxon>Symbiodiniaceae</taxon>
        <taxon>Effrenium</taxon>
    </lineage>
</organism>
<accession>A0AA36MN57</accession>
<evidence type="ECO:0000259" key="2">
    <source>
        <dbReference type="Pfam" id="PF08621"/>
    </source>
</evidence>
<keyword evidence="4" id="KW-1185">Reference proteome</keyword>
<evidence type="ECO:0000313" key="3">
    <source>
        <dbReference type="EMBL" id="CAJ1378884.1"/>
    </source>
</evidence>
<dbReference type="InterPro" id="IPR013930">
    <property type="entry name" value="RPAP1_N"/>
</dbReference>
<feature type="region of interest" description="Disordered" evidence="1">
    <location>
        <begin position="1"/>
        <end position="41"/>
    </location>
</feature>
<protein>
    <recommendedName>
        <fullName evidence="2">RPAP1 N-terminal domain-containing protein</fullName>
    </recommendedName>
</protein>
<feature type="region of interest" description="Disordered" evidence="1">
    <location>
        <begin position="67"/>
        <end position="102"/>
    </location>
</feature>